<dbReference type="SUPFAM" id="SSF161098">
    <property type="entry name" value="MetI-like"/>
    <property type="match status" value="1"/>
</dbReference>
<dbReference type="AlphaFoldDB" id="A0A0P6XKE5"/>
<evidence type="ECO:0000256" key="6">
    <source>
        <dbReference type="ARBA" id="ARBA00023136"/>
    </source>
</evidence>
<feature type="transmembrane region" description="Helical" evidence="7">
    <location>
        <begin position="220"/>
        <end position="245"/>
    </location>
</feature>
<keyword evidence="3" id="KW-1003">Cell membrane</keyword>
<evidence type="ECO:0000313" key="10">
    <source>
        <dbReference type="Proteomes" id="UP000050544"/>
    </source>
</evidence>
<dbReference type="PANTHER" id="PTHR43227:SF8">
    <property type="entry name" value="DIACETYLCHITOBIOSE UPTAKE SYSTEM PERMEASE PROTEIN DASB"/>
    <property type="match status" value="1"/>
</dbReference>
<comment type="caution">
    <text evidence="9">The sequence shown here is derived from an EMBL/GenBank/DDBJ whole genome shotgun (WGS) entry which is preliminary data.</text>
</comment>
<dbReference type="PATRIC" id="fig|869279.4.peg.273"/>
<evidence type="ECO:0000256" key="3">
    <source>
        <dbReference type="ARBA" id="ARBA00022475"/>
    </source>
</evidence>
<feature type="transmembrane region" description="Helical" evidence="7">
    <location>
        <begin position="117"/>
        <end position="138"/>
    </location>
</feature>
<dbReference type="GO" id="GO:0005886">
    <property type="term" value="C:plasma membrane"/>
    <property type="evidence" value="ECO:0007669"/>
    <property type="project" value="UniProtKB-SubCell"/>
</dbReference>
<name>A0A0P6XKE5_9CHLR</name>
<dbReference type="SUPFAM" id="SSF160964">
    <property type="entry name" value="MalF N-terminal region-like"/>
    <property type="match status" value="1"/>
</dbReference>
<feature type="transmembrane region" description="Helical" evidence="7">
    <location>
        <begin position="281"/>
        <end position="300"/>
    </location>
</feature>
<feature type="domain" description="ABC transmembrane type-1" evidence="8">
    <location>
        <begin position="85"/>
        <end position="297"/>
    </location>
</feature>
<sequence>MAKEAAYVPNILRQGRWVPWLYLGPALILMSIFILYPGLNTLYLSFRNQNGSDWAYTTCLAGQPCWGIFENYRYALTSSIMRTAFGNNLKWILFMVSGTVLLGLLIATLADRVRYEALAKAIIFMPMAISFVGAGVIWKFVYDYGSSQVQIGLLNALITSLGGRPVSWLTEPQINTLALIVVGIWMWTGFCMTVLSAAIKGVPAELLEAARVDGANEWTVFWQIRVPLILPTIAVVITTMIINVLKIFDIVYVMTGGNYGTEVIANRLYIEMYTSYNTGRAAAIAMVLTVIIIPAIIFNIRRFRAQEAMR</sequence>
<keyword evidence="6 7" id="KW-0472">Membrane</keyword>
<dbReference type="Gene3D" id="1.10.3720.10">
    <property type="entry name" value="MetI-like"/>
    <property type="match status" value="1"/>
</dbReference>
<gene>
    <name evidence="9" type="ORF">SE15_01380</name>
</gene>
<feature type="transmembrane region" description="Helical" evidence="7">
    <location>
        <begin position="91"/>
        <end position="110"/>
    </location>
</feature>
<keyword evidence="5 7" id="KW-1133">Transmembrane helix</keyword>
<reference evidence="9 10" key="1">
    <citation type="submission" date="2015-07" db="EMBL/GenBank/DDBJ databases">
        <title>Whole genome sequence of Thermanaerothrix daxensis DSM 23592.</title>
        <authorList>
            <person name="Hemp J."/>
            <person name="Ward L.M."/>
            <person name="Pace L.A."/>
            <person name="Fischer W.W."/>
        </authorList>
    </citation>
    <scope>NUCLEOTIDE SEQUENCE [LARGE SCALE GENOMIC DNA]</scope>
    <source>
        <strain evidence="9 10">GNS-1</strain>
    </source>
</reference>
<dbReference type="STRING" id="869279.SE15_01380"/>
<dbReference type="PANTHER" id="PTHR43227">
    <property type="entry name" value="BLL4140 PROTEIN"/>
    <property type="match status" value="1"/>
</dbReference>
<evidence type="ECO:0000256" key="4">
    <source>
        <dbReference type="ARBA" id="ARBA00022692"/>
    </source>
</evidence>
<dbReference type="OrthoDB" id="9786413at2"/>
<comment type="subcellular location">
    <subcellularLocation>
        <location evidence="1 7">Cell membrane</location>
        <topology evidence="1 7">Multi-pass membrane protein</topology>
    </subcellularLocation>
</comment>
<feature type="transmembrane region" description="Helical" evidence="7">
    <location>
        <begin position="177"/>
        <end position="199"/>
    </location>
</feature>
<evidence type="ECO:0000256" key="5">
    <source>
        <dbReference type="ARBA" id="ARBA00022989"/>
    </source>
</evidence>
<evidence type="ECO:0000256" key="2">
    <source>
        <dbReference type="ARBA" id="ARBA00022448"/>
    </source>
</evidence>
<dbReference type="GO" id="GO:0055085">
    <property type="term" value="P:transmembrane transport"/>
    <property type="evidence" value="ECO:0007669"/>
    <property type="project" value="InterPro"/>
</dbReference>
<keyword evidence="10" id="KW-1185">Reference proteome</keyword>
<evidence type="ECO:0000313" key="9">
    <source>
        <dbReference type="EMBL" id="KPL83903.1"/>
    </source>
</evidence>
<evidence type="ECO:0000256" key="1">
    <source>
        <dbReference type="ARBA" id="ARBA00004651"/>
    </source>
</evidence>
<organism evidence="9 10">
    <name type="scientific">Thermanaerothrix daxensis</name>
    <dbReference type="NCBI Taxonomy" id="869279"/>
    <lineage>
        <taxon>Bacteria</taxon>
        <taxon>Bacillati</taxon>
        <taxon>Chloroflexota</taxon>
        <taxon>Anaerolineae</taxon>
        <taxon>Anaerolineales</taxon>
        <taxon>Anaerolineaceae</taxon>
        <taxon>Thermanaerothrix</taxon>
    </lineage>
</organism>
<dbReference type="InterPro" id="IPR035906">
    <property type="entry name" value="MetI-like_sf"/>
</dbReference>
<feature type="transmembrane region" description="Helical" evidence="7">
    <location>
        <begin position="20"/>
        <end position="39"/>
    </location>
</feature>
<dbReference type="InterPro" id="IPR050809">
    <property type="entry name" value="UgpAE/MalFG_permease"/>
</dbReference>
<evidence type="ECO:0000256" key="7">
    <source>
        <dbReference type="RuleBase" id="RU363032"/>
    </source>
</evidence>
<dbReference type="EMBL" id="LGKO01000002">
    <property type="protein sequence ID" value="KPL83903.1"/>
    <property type="molecule type" value="Genomic_DNA"/>
</dbReference>
<accession>A0A0P6XKE5</accession>
<comment type="similarity">
    <text evidence="7">Belongs to the binding-protein-dependent transport system permease family.</text>
</comment>
<protein>
    <submittedName>
        <fullName evidence="9">ABC transporter</fullName>
    </submittedName>
</protein>
<keyword evidence="2 7" id="KW-0813">Transport</keyword>
<dbReference type="CDD" id="cd06261">
    <property type="entry name" value="TM_PBP2"/>
    <property type="match status" value="1"/>
</dbReference>
<dbReference type="RefSeq" id="WP_054520309.1">
    <property type="nucleotide sequence ID" value="NZ_LGKO01000002.1"/>
</dbReference>
<evidence type="ECO:0000259" key="8">
    <source>
        <dbReference type="PROSITE" id="PS50928"/>
    </source>
</evidence>
<dbReference type="Proteomes" id="UP000050544">
    <property type="component" value="Unassembled WGS sequence"/>
</dbReference>
<dbReference type="InterPro" id="IPR000515">
    <property type="entry name" value="MetI-like"/>
</dbReference>
<dbReference type="PROSITE" id="PS50928">
    <property type="entry name" value="ABC_TM1"/>
    <property type="match status" value="1"/>
</dbReference>
<keyword evidence="4 7" id="KW-0812">Transmembrane</keyword>
<dbReference type="Pfam" id="PF00528">
    <property type="entry name" value="BPD_transp_1"/>
    <property type="match status" value="1"/>
</dbReference>
<proteinExistence type="inferred from homology"/>